<dbReference type="AlphaFoldDB" id="A0A8D8YHW7"/>
<dbReference type="EMBL" id="HBUF01378004">
    <property type="protein sequence ID" value="CAG6729154.1"/>
    <property type="molecule type" value="Transcribed_RNA"/>
</dbReference>
<sequence>MAEVLVIGRIVRNLALEARATLSDLFKKDFRIFGKRTNNVALVWFRYLDSEHFDHRFYVCGNHRFYVCRNHRFYLCGNHRFYLCADYRFYLSDHHRLYLCDGHRSVATTRLVK</sequence>
<name>A0A8D8YHW7_9HEMI</name>
<accession>A0A8D8YHW7</accession>
<organism evidence="1">
    <name type="scientific">Cacopsylla melanoneura</name>
    <dbReference type="NCBI Taxonomy" id="428564"/>
    <lineage>
        <taxon>Eukaryota</taxon>
        <taxon>Metazoa</taxon>
        <taxon>Ecdysozoa</taxon>
        <taxon>Arthropoda</taxon>
        <taxon>Hexapoda</taxon>
        <taxon>Insecta</taxon>
        <taxon>Pterygota</taxon>
        <taxon>Neoptera</taxon>
        <taxon>Paraneoptera</taxon>
        <taxon>Hemiptera</taxon>
        <taxon>Sternorrhyncha</taxon>
        <taxon>Psylloidea</taxon>
        <taxon>Psyllidae</taxon>
        <taxon>Psyllinae</taxon>
        <taxon>Cacopsylla</taxon>
    </lineage>
</organism>
<protein>
    <submittedName>
        <fullName evidence="1">Uncharacterized protein</fullName>
    </submittedName>
</protein>
<evidence type="ECO:0000313" key="1">
    <source>
        <dbReference type="EMBL" id="CAG6729154.1"/>
    </source>
</evidence>
<proteinExistence type="predicted"/>
<reference evidence="1" key="1">
    <citation type="submission" date="2021-05" db="EMBL/GenBank/DDBJ databases">
        <authorList>
            <person name="Alioto T."/>
            <person name="Alioto T."/>
            <person name="Gomez Garrido J."/>
        </authorList>
    </citation>
    <scope>NUCLEOTIDE SEQUENCE</scope>
</reference>